<keyword evidence="4" id="KW-1185">Reference proteome</keyword>
<evidence type="ECO:0000256" key="1">
    <source>
        <dbReference type="SAM" id="Phobius"/>
    </source>
</evidence>
<feature type="domain" description="Acyltransferase 3" evidence="2">
    <location>
        <begin position="276"/>
        <end position="527"/>
    </location>
</feature>
<evidence type="ECO:0000313" key="3">
    <source>
        <dbReference type="EMBL" id="CAH2042014.1"/>
    </source>
</evidence>
<feature type="transmembrane region" description="Helical" evidence="1">
    <location>
        <begin position="219"/>
        <end position="247"/>
    </location>
</feature>
<sequence length="567" mass="64796">MPPMFRLDPYEPCVHEPGGVYCTFELKLVADGPNELMDMIQKYSAHREMHYNHSRLHRGICVTKTCKDHLSQNTSADLKLVLEGCLNDTLWKQYKLKNKVSSDVLCNDLDHKLDIDYGDIAVAIICLSIILLNIVGSCYDFFLVPNKEIKGNRFLLCFSIKYNWKKLVAPPADGPEARLKRFKGFNGLRTISIIIVIMEHSLLPLVVSSQNPHNFERKYYNMICHIFIDGALVVQTFFLMSGCLLSYNLELIAEKRKITWSTVGVEVKDCRRDGWLNLLYLNNYIDESQCMPQTWYIASDMQLYVLGLIILVLATTMTARKIILSLLFVIALIIPPIHTYFQKLDAGLVISPELVRDYFVKDPTFNHTYKRGHTNLACYIMGLSLGILIYYLQKRDFKVEGFQKCKFLYWATLPAMLIVLPSGAFFYFYEEVPIYYKAIYSGLAKPVFGSIIMVIVLGMAFKYENTYRGILEWKGWSSPARVSYCAYILHVLFVRTLTGSRTTLMHVSIAHTLLVSFGTVVITYVVAYPFYLFVEAPSVGLSKLILPVGKEAARAEVEASKRDRMPA</sequence>
<feature type="transmembrane region" description="Helical" evidence="1">
    <location>
        <begin position="440"/>
        <end position="461"/>
    </location>
</feature>
<feature type="transmembrane region" description="Helical" evidence="1">
    <location>
        <begin position="188"/>
        <end position="207"/>
    </location>
</feature>
<organism evidence="3 4">
    <name type="scientific">Iphiclides podalirius</name>
    <name type="common">scarce swallowtail</name>
    <dbReference type="NCBI Taxonomy" id="110791"/>
    <lineage>
        <taxon>Eukaryota</taxon>
        <taxon>Metazoa</taxon>
        <taxon>Ecdysozoa</taxon>
        <taxon>Arthropoda</taxon>
        <taxon>Hexapoda</taxon>
        <taxon>Insecta</taxon>
        <taxon>Pterygota</taxon>
        <taxon>Neoptera</taxon>
        <taxon>Endopterygota</taxon>
        <taxon>Lepidoptera</taxon>
        <taxon>Glossata</taxon>
        <taxon>Ditrysia</taxon>
        <taxon>Papilionoidea</taxon>
        <taxon>Papilionidae</taxon>
        <taxon>Papilioninae</taxon>
        <taxon>Iphiclides</taxon>
    </lineage>
</organism>
<dbReference type="Pfam" id="PF01757">
    <property type="entry name" value="Acyl_transf_3"/>
    <property type="match status" value="1"/>
</dbReference>
<feature type="transmembrane region" description="Helical" evidence="1">
    <location>
        <begin position="322"/>
        <end position="341"/>
    </location>
</feature>
<evidence type="ECO:0000259" key="2">
    <source>
        <dbReference type="Pfam" id="PF01757"/>
    </source>
</evidence>
<dbReference type="Proteomes" id="UP000837857">
    <property type="component" value="Chromosome 14"/>
</dbReference>
<dbReference type="InterPro" id="IPR052728">
    <property type="entry name" value="O2_lipid_transport_reg"/>
</dbReference>
<feature type="transmembrane region" description="Helical" evidence="1">
    <location>
        <begin position="481"/>
        <end position="498"/>
    </location>
</feature>
<accession>A0ABN8HVH0</accession>
<dbReference type="PANTHER" id="PTHR11161">
    <property type="entry name" value="O-ACYLTRANSFERASE"/>
    <property type="match status" value="1"/>
</dbReference>
<dbReference type="PANTHER" id="PTHR11161:SF22">
    <property type="entry name" value="ACYLTRANSFERASE 3 DOMAIN-CONTAINING PROTEIN-RELATED"/>
    <property type="match status" value="1"/>
</dbReference>
<protein>
    <recommendedName>
        <fullName evidence="2">Acyltransferase 3 domain-containing protein</fullName>
    </recommendedName>
</protein>
<keyword evidence="1" id="KW-0812">Transmembrane</keyword>
<gene>
    <name evidence="3" type="ORF">IPOD504_LOCUS3527</name>
</gene>
<dbReference type="InterPro" id="IPR002656">
    <property type="entry name" value="Acyl_transf_3_dom"/>
</dbReference>
<feature type="transmembrane region" description="Helical" evidence="1">
    <location>
        <begin position="120"/>
        <end position="144"/>
    </location>
</feature>
<dbReference type="EMBL" id="OW152826">
    <property type="protein sequence ID" value="CAH2042014.1"/>
    <property type="molecule type" value="Genomic_DNA"/>
</dbReference>
<proteinExistence type="predicted"/>
<feature type="transmembrane region" description="Helical" evidence="1">
    <location>
        <begin position="295"/>
        <end position="316"/>
    </location>
</feature>
<feature type="transmembrane region" description="Helical" evidence="1">
    <location>
        <begin position="510"/>
        <end position="534"/>
    </location>
</feature>
<name>A0ABN8HVH0_9NEOP</name>
<feature type="transmembrane region" description="Helical" evidence="1">
    <location>
        <begin position="407"/>
        <end position="428"/>
    </location>
</feature>
<feature type="non-terminal residue" evidence="3">
    <location>
        <position position="1"/>
    </location>
</feature>
<keyword evidence="1" id="KW-0472">Membrane</keyword>
<evidence type="ECO:0000313" key="4">
    <source>
        <dbReference type="Proteomes" id="UP000837857"/>
    </source>
</evidence>
<reference evidence="3" key="1">
    <citation type="submission" date="2022-03" db="EMBL/GenBank/DDBJ databases">
        <authorList>
            <person name="Martin H S."/>
        </authorList>
    </citation>
    <scope>NUCLEOTIDE SEQUENCE</scope>
</reference>
<feature type="transmembrane region" description="Helical" evidence="1">
    <location>
        <begin position="376"/>
        <end position="392"/>
    </location>
</feature>
<keyword evidence="1" id="KW-1133">Transmembrane helix</keyword>